<feature type="transmembrane region" description="Helical" evidence="1">
    <location>
        <begin position="243"/>
        <end position="262"/>
    </location>
</feature>
<keyword evidence="3" id="KW-0614">Plasmid</keyword>
<feature type="transmembrane region" description="Helical" evidence="1">
    <location>
        <begin position="155"/>
        <end position="174"/>
    </location>
</feature>
<reference evidence="3 4" key="1">
    <citation type="journal article" date="2016" name="ISME J.">
        <title>Global occurrence and heterogeneity of the Roseobacter-clade species Ruegeria mobilis.</title>
        <authorList>
            <person name="Sonnenschein E."/>
            <person name="Gram L."/>
        </authorList>
    </citation>
    <scope>NUCLEOTIDE SEQUENCE [LARGE SCALE GENOMIC DNA]</scope>
    <source>
        <strain evidence="3 4">F1926</strain>
        <plasmid evidence="3 4">unnamed1</plasmid>
    </source>
</reference>
<dbReference type="PANTHER" id="PTHR22911">
    <property type="entry name" value="ACYL-MALONYL CONDENSING ENZYME-RELATED"/>
    <property type="match status" value="1"/>
</dbReference>
<keyword evidence="1" id="KW-0472">Membrane</keyword>
<organism evidence="3 4">
    <name type="scientific">Tritonibacter mobilis F1926</name>
    <dbReference type="NCBI Taxonomy" id="1265309"/>
    <lineage>
        <taxon>Bacteria</taxon>
        <taxon>Pseudomonadati</taxon>
        <taxon>Pseudomonadota</taxon>
        <taxon>Alphaproteobacteria</taxon>
        <taxon>Rhodobacterales</taxon>
        <taxon>Paracoccaceae</taxon>
        <taxon>Tritonibacter</taxon>
    </lineage>
</organism>
<dbReference type="KEGG" id="rmb:K529_018380"/>
<dbReference type="PANTHER" id="PTHR22911:SF103">
    <property type="entry name" value="BLR2811 PROTEIN"/>
    <property type="match status" value="1"/>
</dbReference>
<evidence type="ECO:0000313" key="4">
    <source>
        <dbReference type="Proteomes" id="UP000013243"/>
    </source>
</evidence>
<feature type="domain" description="EamA" evidence="2">
    <location>
        <begin position="12"/>
        <end position="146"/>
    </location>
</feature>
<keyword evidence="1" id="KW-0812">Transmembrane</keyword>
<sequence length="295" mass="32571">MDQVMAKNDTRLGILLMIGATIVFALQDGISRHLASEYNVFMVITIRYWFFAAFVITLALKQSGSVRAAAQTSQPWVQIFRAFVLVAEICVMVMAFTVLGLVESHAVFVCYPLLIAALSGPILGEQVGWRRWAAIGVGFIGVLIILQPGSGVFQVAALIPLLAALMFALYGLLTRYVARRDTTATSFFYTGVYGMIFVTPLGLWWWEPMTASDWGWMATLCVTGALGHWLLIKCYEMAEASAVQPFAYMQLPWAAMIGLLVFGEDMRTNVIIGAAIVVAAGLFTFWRENLKRAAR</sequence>
<dbReference type="GO" id="GO:0016020">
    <property type="term" value="C:membrane"/>
    <property type="evidence" value="ECO:0007669"/>
    <property type="project" value="InterPro"/>
</dbReference>
<feature type="domain" description="EamA" evidence="2">
    <location>
        <begin position="158"/>
        <end position="284"/>
    </location>
</feature>
<geneLocation type="plasmid" evidence="3 4">
    <name>unnamed1</name>
</geneLocation>
<feature type="transmembrane region" description="Helical" evidence="1">
    <location>
        <begin position="40"/>
        <end position="60"/>
    </location>
</feature>
<dbReference type="Pfam" id="PF00892">
    <property type="entry name" value="EamA"/>
    <property type="match status" value="2"/>
</dbReference>
<dbReference type="SUPFAM" id="SSF103481">
    <property type="entry name" value="Multidrug resistance efflux transporter EmrE"/>
    <property type="match status" value="2"/>
</dbReference>
<gene>
    <name evidence="3" type="ORF">K529_018380</name>
</gene>
<evidence type="ECO:0000256" key="1">
    <source>
        <dbReference type="SAM" id="Phobius"/>
    </source>
</evidence>
<proteinExistence type="predicted"/>
<feature type="transmembrane region" description="Helical" evidence="1">
    <location>
        <begin position="131"/>
        <end position="149"/>
    </location>
</feature>
<feature type="transmembrane region" description="Helical" evidence="1">
    <location>
        <begin position="212"/>
        <end position="231"/>
    </location>
</feature>
<dbReference type="InterPro" id="IPR037185">
    <property type="entry name" value="EmrE-like"/>
</dbReference>
<keyword evidence="1" id="KW-1133">Transmembrane helix</keyword>
<feature type="transmembrane region" description="Helical" evidence="1">
    <location>
        <begin position="186"/>
        <end position="206"/>
    </location>
</feature>
<feature type="transmembrane region" description="Helical" evidence="1">
    <location>
        <begin position="268"/>
        <end position="286"/>
    </location>
</feature>
<dbReference type="AlphaFoldDB" id="A0A1B1A863"/>
<accession>A0A1B1A863</accession>
<feature type="transmembrane region" description="Helical" evidence="1">
    <location>
        <begin position="105"/>
        <end position="124"/>
    </location>
</feature>
<dbReference type="Proteomes" id="UP000013243">
    <property type="component" value="Plasmid unnamed1"/>
</dbReference>
<feature type="transmembrane region" description="Helical" evidence="1">
    <location>
        <begin position="80"/>
        <end position="99"/>
    </location>
</feature>
<protein>
    <submittedName>
        <fullName evidence="3">RhaT family transporter</fullName>
    </submittedName>
</protein>
<evidence type="ECO:0000313" key="3">
    <source>
        <dbReference type="EMBL" id="ANP42731.1"/>
    </source>
</evidence>
<dbReference type="EMBL" id="CP015231">
    <property type="protein sequence ID" value="ANP42731.1"/>
    <property type="molecule type" value="Genomic_DNA"/>
</dbReference>
<name>A0A1B1A863_9RHOB</name>
<dbReference type="OrthoDB" id="9807937at2"/>
<feature type="transmembrane region" description="Helical" evidence="1">
    <location>
        <begin position="12"/>
        <end position="34"/>
    </location>
</feature>
<dbReference type="InterPro" id="IPR000620">
    <property type="entry name" value="EamA_dom"/>
</dbReference>
<evidence type="ECO:0000259" key="2">
    <source>
        <dbReference type="Pfam" id="PF00892"/>
    </source>
</evidence>